<comment type="caution">
    <text evidence="1">The sequence shown here is derived from an EMBL/GenBank/DDBJ whole genome shotgun (WGS) entry which is preliminary data.</text>
</comment>
<keyword evidence="1" id="KW-0496">Mitochondrion</keyword>
<geneLocation type="mitochondrion" evidence="1"/>
<sequence length="74" mass="8468">MIKMHRIPEMSKPLRRGKLVQLIRGPSSVDFGSESTSRIGCHSHCLLYRSTSNGENSPEYLEWSAWIENMTNES</sequence>
<reference evidence="1" key="1">
    <citation type="journal article" date="2015" name="Genome Biol. Evol.">
        <title>Organellar Genomes of White Spruce (Picea glauca): Assembly and Annotation.</title>
        <authorList>
            <person name="Jackman S.D."/>
            <person name="Warren R.L."/>
            <person name="Gibb E.A."/>
            <person name="Vandervalk B.P."/>
            <person name="Mohamadi H."/>
            <person name="Chu J."/>
            <person name="Raymond A."/>
            <person name="Pleasance S."/>
            <person name="Coope R."/>
            <person name="Wildung M.R."/>
            <person name="Ritland C.E."/>
            <person name="Bousquet J."/>
            <person name="Jones S.J."/>
            <person name="Bohlmann J."/>
            <person name="Birol I."/>
        </authorList>
    </citation>
    <scope>NUCLEOTIDE SEQUENCE [LARGE SCALE GENOMIC DNA]</scope>
    <source>
        <tissue evidence="1">Flushing bud</tissue>
    </source>
</reference>
<evidence type="ECO:0000313" key="1">
    <source>
        <dbReference type="EMBL" id="KUM46581.1"/>
    </source>
</evidence>
<name>A0A124GMS1_PICGL</name>
<protein>
    <submittedName>
        <fullName evidence="1">Uncharacterized protein</fullName>
    </submittedName>
</protein>
<organism evidence="1">
    <name type="scientific">Picea glauca</name>
    <name type="common">White spruce</name>
    <name type="synonym">Pinus glauca</name>
    <dbReference type="NCBI Taxonomy" id="3330"/>
    <lineage>
        <taxon>Eukaryota</taxon>
        <taxon>Viridiplantae</taxon>
        <taxon>Streptophyta</taxon>
        <taxon>Embryophyta</taxon>
        <taxon>Tracheophyta</taxon>
        <taxon>Spermatophyta</taxon>
        <taxon>Pinopsida</taxon>
        <taxon>Pinidae</taxon>
        <taxon>Conifers I</taxon>
        <taxon>Pinales</taxon>
        <taxon>Pinaceae</taxon>
        <taxon>Picea</taxon>
    </lineage>
</organism>
<dbReference type="AlphaFoldDB" id="A0A124GMS1"/>
<dbReference type="EMBL" id="LKAM01000011">
    <property type="protein sequence ID" value="KUM46581.1"/>
    <property type="molecule type" value="Genomic_DNA"/>
</dbReference>
<proteinExistence type="predicted"/>
<gene>
    <name evidence="1" type="ORF">ABT39_MTgene1683</name>
</gene>
<accession>A0A124GMS1</accession>